<evidence type="ECO:0000313" key="9">
    <source>
        <dbReference type="EMBL" id="PIU03109.1"/>
    </source>
</evidence>
<accession>A0A2M6XBV3</accession>
<evidence type="ECO:0000256" key="4">
    <source>
        <dbReference type="ARBA" id="ARBA00022839"/>
    </source>
</evidence>
<dbReference type="EC" id="3.1.11.6" evidence="5"/>
<dbReference type="HAMAP" id="MF_00378">
    <property type="entry name" value="Exonuc_7_L"/>
    <property type="match status" value="1"/>
</dbReference>
<reference evidence="10" key="1">
    <citation type="submission" date="2017-09" db="EMBL/GenBank/DDBJ databases">
        <title>Depth-based differentiation of microbial function through sediment-hosted aquifers and enrichment of novel symbionts in the deep terrestrial subsurface.</title>
        <authorList>
            <person name="Probst A.J."/>
            <person name="Ladd B."/>
            <person name="Jarett J.K."/>
            <person name="Geller-Mcgrath D.E."/>
            <person name="Sieber C.M.K."/>
            <person name="Emerson J.B."/>
            <person name="Anantharaman K."/>
            <person name="Thomas B.C."/>
            <person name="Malmstrom R."/>
            <person name="Stieglmeier M."/>
            <person name="Klingl A."/>
            <person name="Woyke T."/>
            <person name="Ryan C.M."/>
            <person name="Banfield J.F."/>
        </authorList>
    </citation>
    <scope>NUCLEOTIDE SEQUENCE [LARGE SCALE GENOMIC DNA]</scope>
</reference>
<dbReference type="GO" id="GO:0008855">
    <property type="term" value="F:exodeoxyribonuclease VII activity"/>
    <property type="evidence" value="ECO:0007669"/>
    <property type="project" value="UniProtKB-UniRule"/>
</dbReference>
<evidence type="ECO:0000313" key="10">
    <source>
        <dbReference type="Proteomes" id="UP000228996"/>
    </source>
</evidence>
<dbReference type="Proteomes" id="UP000228996">
    <property type="component" value="Unassembled WGS sequence"/>
</dbReference>
<dbReference type="GO" id="GO:0005737">
    <property type="term" value="C:cytoplasm"/>
    <property type="evidence" value="ECO:0007669"/>
    <property type="project" value="UniProtKB-SubCell"/>
</dbReference>
<comment type="catalytic activity">
    <reaction evidence="5 6">
        <text>Exonucleolytic cleavage in either 5'- to 3'- or 3'- to 5'-direction to yield nucleoside 5'-phosphates.</text>
        <dbReference type="EC" id="3.1.11.6"/>
    </reaction>
</comment>
<name>A0A2M6XBV3_9BACT</name>
<comment type="subunit">
    <text evidence="5">Heterooligomer composed of large and small subunits.</text>
</comment>
<keyword evidence="1 5" id="KW-0963">Cytoplasm</keyword>
<dbReference type="PANTHER" id="PTHR30008:SF0">
    <property type="entry name" value="EXODEOXYRIBONUCLEASE 7 LARGE SUBUNIT"/>
    <property type="match status" value="1"/>
</dbReference>
<dbReference type="PANTHER" id="PTHR30008">
    <property type="entry name" value="EXODEOXYRIBONUCLEASE 7 LARGE SUBUNIT"/>
    <property type="match status" value="1"/>
</dbReference>
<dbReference type="InterPro" id="IPR020579">
    <property type="entry name" value="Exonuc_VII_lsu_C"/>
</dbReference>
<dbReference type="Pfam" id="PF13742">
    <property type="entry name" value="tRNA_anti_2"/>
    <property type="match status" value="1"/>
</dbReference>
<evidence type="ECO:0000259" key="8">
    <source>
        <dbReference type="Pfam" id="PF13742"/>
    </source>
</evidence>
<comment type="function">
    <text evidence="5">Bidirectionally degrades single-stranded DNA into large acid-insoluble oligonucleotides, which are then degraded further into small acid-soluble oligonucleotides.</text>
</comment>
<keyword evidence="3 5" id="KW-0378">Hydrolase</keyword>
<evidence type="ECO:0000256" key="3">
    <source>
        <dbReference type="ARBA" id="ARBA00022801"/>
    </source>
</evidence>
<gene>
    <name evidence="5 9" type="primary">xseA</name>
    <name evidence="9" type="ORF">COT44_04395</name>
</gene>
<feature type="domain" description="OB-fold nucleic acid binding" evidence="8">
    <location>
        <begin position="13"/>
        <end position="104"/>
    </location>
</feature>
<dbReference type="NCBIfam" id="TIGR00237">
    <property type="entry name" value="xseA"/>
    <property type="match status" value="1"/>
</dbReference>
<dbReference type="GO" id="GO:0009318">
    <property type="term" value="C:exodeoxyribonuclease VII complex"/>
    <property type="evidence" value="ECO:0007669"/>
    <property type="project" value="UniProtKB-UniRule"/>
</dbReference>
<dbReference type="EMBL" id="PEYO01000022">
    <property type="protein sequence ID" value="PIU03109.1"/>
    <property type="molecule type" value="Genomic_DNA"/>
</dbReference>
<proteinExistence type="inferred from homology"/>
<evidence type="ECO:0000256" key="5">
    <source>
        <dbReference type="HAMAP-Rule" id="MF_00378"/>
    </source>
</evidence>
<keyword evidence="2 5" id="KW-0540">Nuclease</keyword>
<evidence type="ECO:0000256" key="6">
    <source>
        <dbReference type="RuleBase" id="RU004355"/>
    </source>
</evidence>
<dbReference type="Pfam" id="PF02601">
    <property type="entry name" value="Exonuc_VII_L"/>
    <property type="match status" value="1"/>
</dbReference>
<dbReference type="GO" id="GO:0006308">
    <property type="term" value="P:DNA catabolic process"/>
    <property type="evidence" value="ECO:0007669"/>
    <property type="project" value="UniProtKB-UniRule"/>
</dbReference>
<organism evidence="9 10">
    <name type="scientific">Candidatus Shapirobacteria bacterium CG08_land_8_20_14_0_20_39_18</name>
    <dbReference type="NCBI Taxonomy" id="1974883"/>
    <lineage>
        <taxon>Bacteria</taxon>
        <taxon>Candidatus Shapironibacteriota</taxon>
    </lineage>
</organism>
<sequence length="445" mass="50133">MKSNDLKTEEKIYTVSEYLDFINSLIAPQKVVVQGEISQISPGNGYVFFSILDKNEKAVLKCFIWQRILNNLGIELKEGLEIQVKGFSRIYKPNGRFTFEIENLGLIGEGALKLAFEKLRKQLLTEGYFEAERKKPIPPYPQKIGLITSGFGDAKNDFLTHIGVFGYKINFISVRVEGLMAVDEITKAIRFLNENLPEVEVLVITRGGGSLESLQAFNSESMVKTIIGSRIPIVTGIGHENDETLADLAADYSASTPTDAARIISEHWRNAELTITNAQKNITSLFMNSHSNYKKIVATNEAYFLALPRKIISIKEIKLNDLQRLLESQIRTLISQIKQIQTKFFTNWGVIQNLLSNIKNEISRQEAFLNRESFRWSKFIATFLSELEQKLALGNPEARLKQGYSIVANESGKIIKSAKQLSIGQTLNLKLYQGTAKSKVNKINN</sequence>
<comment type="similarity">
    <text evidence="5 6">Belongs to the XseA family.</text>
</comment>
<evidence type="ECO:0000256" key="2">
    <source>
        <dbReference type="ARBA" id="ARBA00022722"/>
    </source>
</evidence>
<dbReference type="CDD" id="cd04489">
    <property type="entry name" value="ExoVII_LU_OBF"/>
    <property type="match status" value="1"/>
</dbReference>
<evidence type="ECO:0000256" key="1">
    <source>
        <dbReference type="ARBA" id="ARBA00022490"/>
    </source>
</evidence>
<dbReference type="InterPro" id="IPR003753">
    <property type="entry name" value="Exonuc_VII_L"/>
</dbReference>
<keyword evidence="4 5" id="KW-0269">Exonuclease</keyword>
<evidence type="ECO:0000259" key="7">
    <source>
        <dbReference type="Pfam" id="PF02601"/>
    </source>
</evidence>
<dbReference type="AlphaFoldDB" id="A0A2M6XBV3"/>
<protein>
    <recommendedName>
        <fullName evidence="5">Exodeoxyribonuclease 7 large subunit</fullName>
        <ecNumber evidence="5">3.1.11.6</ecNumber>
    </recommendedName>
    <alternativeName>
        <fullName evidence="5">Exodeoxyribonuclease VII large subunit</fullName>
        <shortName evidence="5">Exonuclease VII large subunit</shortName>
    </alternativeName>
</protein>
<comment type="subcellular location">
    <subcellularLocation>
        <location evidence="5 6">Cytoplasm</location>
    </subcellularLocation>
</comment>
<dbReference type="InterPro" id="IPR025824">
    <property type="entry name" value="OB-fold_nuc-bd_dom"/>
</dbReference>
<dbReference type="GO" id="GO:0003676">
    <property type="term" value="F:nucleic acid binding"/>
    <property type="evidence" value="ECO:0007669"/>
    <property type="project" value="InterPro"/>
</dbReference>
<feature type="domain" description="Exonuclease VII large subunit C-terminal" evidence="7">
    <location>
        <begin position="128"/>
        <end position="438"/>
    </location>
</feature>
<comment type="caution">
    <text evidence="9">The sequence shown here is derived from an EMBL/GenBank/DDBJ whole genome shotgun (WGS) entry which is preliminary data.</text>
</comment>